<evidence type="ECO:0000256" key="1">
    <source>
        <dbReference type="ARBA" id="ARBA00010641"/>
    </source>
</evidence>
<keyword evidence="4" id="KW-0804">Transcription</keyword>
<keyword evidence="3" id="KW-0731">Sigma factor</keyword>
<evidence type="ECO:0000256" key="4">
    <source>
        <dbReference type="ARBA" id="ARBA00023163"/>
    </source>
</evidence>
<dbReference type="Pfam" id="PF08281">
    <property type="entry name" value="Sigma70_r4_2"/>
    <property type="match status" value="1"/>
</dbReference>
<evidence type="ECO:0000259" key="7">
    <source>
        <dbReference type="Pfam" id="PF08281"/>
    </source>
</evidence>
<feature type="domain" description="RNA polymerase sigma factor 70 region 4 type 2" evidence="7">
    <location>
        <begin position="121"/>
        <end position="171"/>
    </location>
</feature>
<evidence type="ECO:0000256" key="2">
    <source>
        <dbReference type="ARBA" id="ARBA00023015"/>
    </source>
</evidence>
<dbReference type="InterPro" id="IPR052704">
    <property type="entry name" value="ECF_Sigma-70_Domain"/>
</dbReference>
<dbReference type="EMBL" id="BAAAHH010000015">
    <property type="protein sequence ID" value="GAA0954598.1"/>
    <property type="molecule type" value="Genomic_DNA"/>
</dbReference>
<dbReference type="Gene3D" id="1.10.10.10">
    <property type="entry name" value="Winged helix-like DNA-binding domain superfamily/Winged helix DNA-binding domain"/>
    <property type="match status" value="1"/>
</dbReference>
<keyword evidence="9" id="KW-1185">Reference proteome</keyword>
<organism evidence="8 9">
    <name type="scientific">Actinocorallia libanotica</name>
    <dbReference type="NCBI Taxonomy" id="46162"/>
    <lineage>
        <taxon>Bacteria</taxon>
        <taxon>Bacillati</taxon>
        <taxon>Actinomycetota</taxon>
        <taxon>Actinomycetes</taxon>
        <taxon>Streptosporangiales</taxon>
        <taxon>Thermomonosporaceae</taxon>
        <taxon>Actinocorallia</taxon>
    </lineage>
</organism>
<dbReference type="InterPro" id="IPR036388">
    <property type="entry name" value="WH-like_DNA-bd_sf"/>
</dbReference>
<dbReference type="SUPFAM" id="SSF88659">
    <property type="entry name" value="Sigma3 and sigma4 domains of RNA polymerase sigma factors"/>
    <property type="match status" value="1"/>
</dbReference>
<dbReference type="InterPro" id="IPR014284">
    <property type="entry name" value="RNA_pol_sigma-70_dom"/>
</dbReference>
<dbReference type="Pfam" id="PF04542">
    <property type="entry name" value="Sigma70_r2"/>
    <property type="match status" value="1"/>
</dbReference>
<feature type="compositionally biased region" description="Low complexity" evidence="5">
    <location>
        <begin position="219"/>
        <end position="235"/>
    </location>
</feature>
<keyword evidence="2" id="KW-0805">Transcription regulation</keyword>
<evidence type="ECO:0000256" key="5">
    <source>
        <dbReference type="SAM" id="MobiDB-lite"/>
    </source>
</evidence>
<dbReference type="InterPro" id="IPR013325">
    <property type="entry name" value="RNA_pol_sigma_r2"/>
</dbReference>
<dbReference type="CDD" id="cd06171">
    <property type="entry name" value="Sigma70_r4"/>
    <property type="match status" value="1"/>
</dbReference>
<gene>
    <name evidence="8" type="ORF">GCM10009550_38040</name>
</gene>
<dbReference type="Gene3D" id="1.10.1740.10">
    <property type="match status" value="1"/>
</dbReference>
<evidence type="ECO:0000313" key="8">
    <source>
        <dbReference type="EMBL" id="GAA0954598.1"/>
    </source>
</evidence>
<dbReference type="Proteomes" id="UP001500665">
    <property type="component" value="Unassembled WGS sequence"/>
</dbReference>
<dbReference type="InterPro" id="IPR007627">
    <property type="entry name" value="RNA_pol_sigma70_r2"/>
</dbReference>
<evidence type="ECO:0000313" key="9">
    <source>
        <dbReference type="Proteomes" id="UP001500665"/>
    </source>
</evidence>
<name>A0ABN1RBW9_9ACTN</name>
<dbReference type="PANTHER" id="PTHR30173:SF36">
    <property type="entry name" value="ECF RNA POLYMERASE SIGMA FACTOR SIGJ"/>
    <property type="match status" value="1"/>
</dbReference>
<protein>
    <recommendedName>
        <fullName evidence="10">RNA polymerase sigma factor (Sigma-70 family)</fullName>
    </recommendedName>
</protein>
<dbReference type="PANTHER" id="PTHR30173">
    <property type="entry name" value="SIGMA 19 FACTOR"/>
    <property type="match status" value="1"/>
</dbReference>
<evidence type="ECO:0008006" key="10">
    <source>
        <dbReference type="Google" id="ProtNLM"/>
    </source>
</evidence>
<evidence type="ECO:0000256" key="3">
    <source>
        <dbReference type="ARBA" id="ARBA00023082"/>
    </source>
</evidence>
<accession>A0ABN1RBW9</accession>
<feature type="region of interest" description="Disordered" evidence="5">
    <location>
        <begin position="202"/>
        <end position="235"/>
    </location>
</feature>
<dbReference type="RefSeq" id="WP_344242194.1">
    <property type="nucleotide sequence ID" value="NZ_BAAAHH010000015.1"/>
</dbReference>
<dbReference type="InterPro" id="IPR013249">
    <property type="entry name" value="RNA_pol_sigma70_r4_t2"/>
</dbReference>
<comment type="similarity">
    <text evidence="1">Belongs to the sigma-70 factor family. ECF subfamily.</text>
</comment>
<feature type="domain" description="RNA polymerase sigma-70 region 2" evidence="6">
    <location>
        <begin position="23"/>
        <end position="86"/>
    </location>
</feature>
<evidence type="ECO:0000259" key="6">
    <source>
        <dbReference type="Pfam" id="PF04542"/>
    </source>
</evidence>
<proteinExistence type="inferred from homology"/>
<sequence length="235" mass="25328">MAHAEPVREDAGPDDLQYAVRIFAEIRPRLFGIAYRMLGSVQEAEDVVQDAWLRWQSCDRSAVANPAAFLSTATTRLSINTVQSARLRRETCTGPRLPDPADTAGDPHLGAERAEALETAVVLILERLSPNERAAYILREAFDYPYADIAAILRLSEPATRQLVSRARKRLTTARRAAPAPPDPRPLLTAFRTAARTGDLAPLESLLAPPSPVTPLRGSASPAAVPAVPAAPQAA</sequence>
<dbReference type="InterPro" id="IPR013324">
    <property type="entry name" value="RNA_pol_sigma_r3/r4-like"/>
</dbReference>
<dbReference type="NCBIfam" id="TIGR02937">
    <property type="entry name" value="sigma70-ECF"/>
    <property type="match status" value="1"/>
</dbReference>
<reference evidence="9" key="1">
    <citation type="journal article" date="2019" name="Int. J. Syst. Evol. Microbiol.">
        <title>The Global Catalogue of Microorganisms (GCM) 10K type strain sequencing project: providing services to taxonomists for standard genome sequencing and annotation.</title>
        <authorList>
            <consortium name="The Broad Institute Genomics Platform"/>
            <consortium name="The Broad Institute Genome Sequencing Center for Infectious Disease"/>
            <person name="Wu L."/>
            <person name="Ma J."/>
        </authorList>
    </citation>
    <scope>NUCLEOTIDE SEQUENCE [LARGE SCALE GENOMIC DNA]</scope>
    <source>
        <strain evidence="9">JCM 10696</strain>
    </source>
</reference>
<dbReference type="SUPFAM" id="SSF88946">
    <property type="entry name" value="Sigma2 domain of RNA polymerase sigma factors"/>
    <property type="match status" value="1"/>
</dbReference>
<comment type="caution">
    <text evidence="8">The sequence shown here is derived from an EMBL/GenBank/DDBJ whole genome shotgun (WGS) entry which is preliminary data.</text>
</comment>